<dbReference type="Proteomes" id="UP000184499">
    <property type="component" value="Unassembled WGS sequence"/>
</dbReference>
<gene>
    <name evidence="6" type="ORF">ASPBRDRAFT_54716</name>
</gene>
<organism evidence="6 7">
    <name type="scientific">Aspergillus brasiliensis (strain CBS 101740 / IMI 381727 / IBT 21946)</name>
    <dbReference type="NCBI Taxonomy" id="767769"/>
    <lineage>
        <taxon>Eukaryota</taxon>
        <taxon>Fungi</taxon>
        <taxon>Dikarya</taxon>
        <taxon>Ascomycota</taxon>
        <taxon>Pezizomycotina</taxon>
        <taxon>Eurotiomycetes</taxon>
        <taxon>Eurotiomycetidae</taxon>
        <taxon>Eurotiales</taxon>
        <taxon>Aspergillaceae</taxon>
        <taxon>Aspergillus</taxon>
        <taxon>Aspergillus subgen. Circumdati</taxon>
    </lineage>
</organism>
<evidence type="ECO:0000313" key="6">
    <source>
        <dbReference type="EMBL" id="OJJ72939.1"/>
    </source>
</evidence>
<dbReference type="InterPro" id="IPR007219">
    <property type="entry name" value="XnlR_reg_dom"/>
</dbReference>
<proteinExistence type="predicted"/>
<protein>
    <recommendedName>
        <fullName evidence="5">Xylanolytic transcriptional activator regulatory domain-containing protein</fullName>
    </recommendedName>
</protein>
<dbReference type="RefSeq" id="XP_067480187.1">
    <property type="nucleotide sequence ID" value="XM_067627280.1"/>
</dbReference>
<dbReference type="GeneID" id="93579768"/>
<dbReference type="GO" id="GO:0006351">
    <property type="term" value="P:DNA-templated transcription"/>
    <property type="evidence" value="ECO:0007669"/>
    <property type="project" value="InterPro"/>
</dbReference>
<dbReference type="CDD" id="cd12148">
    <property type="entry name" value="fungal_TF_MHR"/>
    <property type="match status" value="1"/>
</dbReference>
<evidence type="ECO:0000256" key="2">
    <source>
        <dbReference type="ARBA" id="ARBA00023163"/>
    </source>
</evidence>
<sequence>MSLPSITRWTTRSLLRSKSRTPHLTRAFSIRPALRTNTDASASSIASSFLTRFQSLGPQTRSQTLDANQLQLLSLTLNRPSLFPNSPSLSNTPTSLPTGTPLPAGYHLVYFTPAFLENELGADGTDTSYNPASPFTRRMWAGGEVHWPRGKDGKPNYLRVGQEVQETTRVLSAEPKIVRKTGEEMIVVGVEKEFRNEDGVAVLDRRNWVFRKALTSPSPTTSSTSPATKAFNGPASSSTETSDNVHTRTLRQTAVTLFRFSALTFNPHKIHYSTPWARDVEGHKDIVVHGPLNLISILDLWRDTRKNGGAEDVALPEKISYRATSPLYAEEEYRIVLEDGGDGVGRVQIVAPGEVVAMKAEIQLKCCRTHPCTNCEKRNEASTCVFIGRGPRGKISSNGRTSPTHVQDRLQHLENLILSFTQRQQQQQQQQQEKSDNVGEPQQVVNPGVQHTPPASSVPSSISLGEMQQTQQEEESETSPPDPGRLVVRETGMRYIDGAHWSAILEEISGVKEYLRNNEEMGLSDEEGEDEEMVRPSNAPTLLLGLHREMTMDELLDGLPARPVVDRVVAMFVGLNEPMTVLVHFPTFQKQYNQFWSRPKEVSVAWLGLLYAVLTISMSVYMRTGEPLPAELGEATEAVQRFRHLTAQCLVQSNYTVPGRFKVEALFLYTMCEFYRSEDAQVGVSFLLNMTIRLAMRSGYHRDPHQFPNISPFEGEMRRRVWAIMRQLDILISFQVGVPRCVQDWQQDVEPPRNISDEEFGESTVELPPSRPETELTTVSYIRGKSRIMAVFGKISDLAYSRDPMTYDVTLALDRQLDEARDILPPALRMRPLNQCLVDSSYLILRRYTLELLYQKARCVLHRRYLGEVHTNLRYAFSRWVCMSASKEILRHQADIYHETQPGGILYRDRQFPNSLQTADYLLAAMIICLELSQNPTGTLTGSTDEDVAVVIRGREDLLSTIETSHRIFAQQRRRSADAQKAYAALTIMLRRLKARKQDSEQLASAQPPPYGSWTGQPYPVGVDPMGITPEYQSLDVIGEMLDAPTNLDWNLWDQQMQSIADTGVGLWGDNVPEIEHN</sequence>
<dbReference type="VEuPathDB" id="FungiDB:ASPBRDRAFT_54716"/>
<dbReference type="PANTHER" id="PTHR28152">
    <property type="entry name" value="HYDROXYACYL-THIOESTER DEHYDRATASE TYPE 2, MITOCHONDRIAL"/>
    <property type="match status" value="1"/>
</dbReference>
<feature type="region of interest" description="Disordered" evidence="4">
    <location>
        <begin position="422"/>
        <end position="486"/>
    </location>
</feature>
<evidence type="ECO:0000256" key="3">
    <source>
        <dbReference type="ARBA" id="ARBA00023242"/>
    </source>
</evidence>
<accession>A0A1L9UN52</accession>
<evidence type="ECO:0000259" key="5">
    <source>
        <dbReference type="SMART" id="SM00906"/>
    </source>
</evidence>
<feature type="region of interest" description="Disordered" evidence="4">
    <location>
        <begin position="752"/>
        <end position="771"/>
    </location>
</feature>
<keyword evidence="1" id="KW-0805">Transcription regulation</keyword>
<dbReference type="InterPro" id="IPR029069">
    <property type="entry name" value="HotDog_dom_sf"/>
</dbReference>
<dbReference type="SUPFAM" id="SSF54637">
    <property type="entry name" value="Thioesterase/thiol ester dehydrase-isomerase"/>
    <property type="match status" value="1"/>
</dbReference>
<feature type="domain" description="Xylanolytic transcriptional activator regulatory" evidence="5">
    <location>
        <begin position="684"/>
        <end position="758"/>
    </location>
</feature>
<evidence type="ECO:0000313" key="7">
    <source>
        <dbReference type="Proteomes" id="UP000184499"/>
    </source>
</evidence>
<keyword evidence="7" id="KW-1185">Reference proteome</keyword>
<name>A0A1L9UN52_ASPBC</name>
<dbReference type="AlphaFoldDB" id="A0A1L9UN52"/>
<dbReference type="GO" id="GO:0003677">
    <property type="term" value="F:DNA binding"/>
    <property type="evidence" value="ECO:0007669"/>
    <property type="project" value="InterPro"/>
</dbReference>
<feature type="compositionally biased region" description="Polar residues" evidence="4">
    <location>
        <begin position="234"/>
        <end position="244"/>
    </location>
</feature>
<dbReference type="InterPro" id="IPR052741">
    <property type="entry name" value="Mitochondrial_HTD2"/>
</dbReference>
<evidence type="ECO:0000256" key="1">
    <source>
        <dbReference type="ARBA" id="ARBA00023015"/>
    </source>
</evidence>
<dbReference type="FunFam" id="3.10.129.10:FF:000103">
    <property type="entry name" value="WGS project CABT00000000 data, contig 2.1"/>
    <property type="match status" value="1"/>
</dbReference>
<dbReference type="STRING" id="767769.A0A1L9UN52"/>
<feature type="region of interest" description="Disordered" evidence="4">
    <location>
        <begin position="215"/>
        <end position="247"/>
    </location>
</feature>
<dbReference type="PANTHER" id="PTHR28152:SF2">
    <property type="entry name" value="N-TERMINAL OF MAOC-LIKE DEHYDRATASE DOMAIN-CONTAINING PROTEIN"/>
    <property type="match status" value="1"/>
</dbReference>
<dbReference type="SMART" id="SM00906">
    <property type="entry name" value="Fungal_trans"/>
    <property type="match status" value="1"/>
</dbReference>
<dbReference type="Gene3D" id="3.10.129.10">
    <property type="entry name" value="Hotdog Thioesterase"/>
    <property type="match status" value="1"/>
</dbReference>
<evidence type="ECO:0000256" key="4">
    <source>
        <dbReference type="SAM" id="MobiDB-lite"/>
    </source>
</evidence>
<keyword evidence="3" id="KW-0539">Nucleus</keyword>
<dbReference type="OrthoDB" id="5431381at2759"/>
<dbReference type="GO" id="GO:0005739">
    <property type="term" value="C:mitochondrion"/>
    <property type="evidence" value="ECO:0007669"/>
    <property type="project" value="TreeGrafter"/>
</dbReference>
<feature type="compositionally biased region" description="Polar residues" evidence="4">
    <location>
        <begin position="453"/>
        <end position="467"/>
    </location>
</feature>
<dbReference type="EMBL" id="KV878683">
    <property type="protein sequence ID" value="OJJ72939.1"/>
    <property type="molecule type" value="Genomic_DNA"/>
</dbReference>
<feature type="compositionally biased region" description="Low complexity" evidence="4">
    <location>
        <begin position="422"/>
        <end position="432"/>
    </location>
</feature>
<dbReference type="Pfam" id="PF04082">
    <property type="entry name" value="Fungal_trans"/>
    <property type="match status" value="1"/>
</dbReference>
<dbReference type="OMA" id="YIDGAHW"/>
<reference evidence="7" key="1">
    <citation type="journal article" date="2017" name="Genome Biol.">
        <title>Comparative genomics reveals high biological diversity and specific adaptations in the industrially and medically important fungal genus Aspergillus.</title>
        <authorList>
            <person name="de Vries R.P."/>
            <person name="Riley R."/>
            <person name="Wiebenga A."/>
            <person name="Aguilar-Osorio G."/>
            <person name="Amillis S."/>
            <person name="Uchima C.A."/>
            <person name="Anderluh G."/>
            <person name="Asadollahi M."/>
            <person name="Askin M."/>
            <person name="Barry K."/>
            <person name="Battaglia E."/>
            <person name="Bayram O."/>
            <person name="Benocci T."/>
            <person name="Braus-Stromeyer S.A."/>
            <person name="Caldana C."/>
            <person name="Canovas D."/>
            <person name="Cerqueira G.C."/>
            <person name="Chen F."/>
            <person name="Chen W."/>
            <person name="Choi C."/>
            <person name="Clum A."/>
            <person name="Dos Santos R.A."/>
            <person name="Damasio A.R."/>
            <person name="Diallinas G."/>
            <person name="Emri T."/>
            <person name="Fekete E."/>
            <person name="Flipphi M."/>
            <person name="Freyberg S."/>
            <person name="Gallo A."/>
            <person name="Gournas C."/>
            <person name="Habgood R."/>
            <person name="Hainaut M."/>
            <person name="Harispe M.L."/>
            <person name="Henrissat B."/>
            <person name="Hilden K.S."/>
            <person name="Hope R."/>
            <person name="Hossain A."/>
            <person name="Karabika E."/>
            <person name="Karaffa L."/>
            <person name="Karanyi Z."/>
            <person name="Krasevec N."/>
            <person name="Kuo A."/>
            <person name="Kusch H."/>
            <person name="LaButti K."/>
            <person name="Lagendijk E.L."/>
            <person name="Lapidus A."/>
            <person name="Levasseur A."/>
            <person name="Lindquist E."/>
            <person name="Lipzen A."/>
            <person name="Logrieco A.F."/>
            <person name="MacCabe A."/>
            <person name="Maekelae M.R."/>
            <person name="Malavazi I."/>
            <person name="Melin P."/>
            <person name="Meyer V."/>
            <person name="Mielnichuk N."/>
            <person name="Miskei M."/>
            <person name="Molnar A.P."/>
            <person name="Mule G."/>
            <person name="Ngan C.Y."/>
            <person name="Orejas M."/>
            <person name="Orosz E."/>
            <person name="Ouedraogo J.P."/>
            <person name="Overkamp K.M."/>
            <person name="Park H.-S."/>
            <person name="Perrone G."/>
            <person name="Piumi F."/>
            <person name="Punt P.J."/>
            <person name="Ram A.F."/>
            <person name="Ramon A."/>
            <person name="Rauscher S."/>
            <person name="Record E."/>
            <person name="Riano-Pachon D.M."/>
            <person name="Robert V."/>
            <person name="Roehrig J."/>
            <person name="Ruller R."/>
            <person name="Salamov A."/>
            <person name="Salih N.S."/>
            <person name="Samson R.A."/>
            <person name="Sandor E."/>
            <person name="Sanguinetti M."/>
            <person name="Schuetze T."/>
            <person name="Sepcic K."/>
            <person name="Shelest E."/>
            <person name="Sherlock G."/>
            <person name="Sophianopoulou V."/>
            <person name="Squina F.M."/>
            <person name="Sun H."/>
            <person name="Susca A."/>
            <person name="Todd R.B."/>
            <person name="Tsang A."/>
            <person name="Unkles S.E."/>
            <person name="van de Wiele N."/>
            <person name="van Rossen-Uffink D."/>
            <person name="Oliveira J.V."/>
            <person name="Vesth T.C."/>
            <person name="Visser J."/>
            <person name="Yu J.-H."/>
            <person name="Zhou M."/>
            <person name="Andersen M.R."/>
            <person name="Archer D.B."/>
            <person name="Baker S.E."/>
            <person name="Benoit I."/>
            <person name="Brakhage A.A."/>
            <person name="Braus G.H."/>
            <person name="Fischer R."/>
            <person name="Frisvad J.C."/>
            <person name="Goldman G.H."/>
            <person name="Houbraken J."/>
            <person name="Oakley B."/>
            <person name="Pocsi I."/>
            <person name="Scazzocchio C."/>
            <person name="Seiboth B."/>
            <person name="vanKuyk P.A."/>
            <person name="Wortman J."/>
            <person name="Dyer P.S."/>
            <person name="Grigoriev I.V."/>
        </authorList>
    </citation>
    <scope>NUCLEOTIDE SEQUENCE [LARGE SCALE GENOMIC DNA]</scope>
    <source>
        <strain evidence="7">CBS 101740 / IMI 381727 / IBT 21946</strain>
    </source>
</reference>
<dbReference type="GO" id="GO:0008270">
    <property type="term" value="F:zinc ion binding"/>
    <property type="evidence" value="ECO:0007669"/>
    <property type="project" value="InterPro"/>
</dbReference>
<dbReference type="GO" id="GO:0019171">
    <property type="term" value="F:(3R)-hydroxyacyl-[acyl-carrier-protein] dehydratase activity"/>
    <property type="evidence" value="ECO:0007669"/>
    <property type="project" value="TreeGrafter"/>
</dbReference>
<feature type="compositionally biased region" description="Low complexity" evidence="4">
    <location>
        <begin position="215"/>
        <end position="228"/>
    </location>
</feature>
<keyword evidence="2" id="KW-0804">Transcription</keyword>